<evidence type="ECO:0000256" key="6">
    <source>
        <dbReference type="ARBA" id="ARBA00022741"/>
    </source>
</evidence>
<dbReference type="CDD" id="cd00075">
    <property type="entry name" value="HATPase"/>
    <property type="match status" value="1"/>
</dbReference>
<keyword evidence="6" id="KW-0547">Nucleotide-binding</keyword>
<dbReference type="InterPro" id="IPR005467">
    <property type="entry name" value="His_kinase_dom"/>
</dbReference>
<evidence type="ECO:0000256" key="10">
    <source>
        <dbReference type="SAM" id="Phobius"/>
    </source>
</evidence>
<dbReference type="EC" id="2.7.13.3" evidence="3"/>
<dbReference type="SMART" id="SM00387">
    <property type="entry name" value="HATPase_c"/>
    <property type="match status" value="1"/>
</dbReference>
<comment type="caution">
    <text evidence="13">The sequence shown here is derived from an EMBL/GenBank/DDBJ whole genome shotgun (WGS) entry which is preliminary data.</text>
</comment>
<evidence type="ECO:0000313" key="13">
    <source>
        <dbReference type="EMBL" id="MBB5285211.1"/>
    </source>
</evidence>
<accession>A0A840TNE4</accession>
<dbReference type="EMBL" id="JACHGF010000005">
    <property type="protein sequence ID" value="MBB5285211.1"/>
    <property type="molecule type" value="Genomic_DNA"/>
</dbReference>
<keyword evidence="14" id="KW-1185">Reference proteome</keyword>
<keyword evidence="10" id="KW-0472">Membrane</keyword>
<feature type="transmembrane region" description="Helical" evidence="10">
    <location>
        <begin position="301"/>
        <end position="322"/>
    </location>
</feature>
<keyword evidence="8" id="KW-0067">ATP-binding</keyword>
<dbReference type="Gene3D" id="6.10.340.10">
    <property type="match status" value="1"/>
</dbReference>
<feature type="transmembrane region" description="Helical" evidence="10">
    <location>
        <begin position="430"/>
        <end position="449"/>
    </location>
</feature>
<evidence type="ECO:0000256" key="7">
    <source>
        <dbReference type="ARBA" id="ARBA00022777"/>
    </source>
</evidence>
<dbReference type="Gene3D" id="3.30.565.10">
    <property type="entry name" value="Histidine kinase-like ATPase, C-terminal domain"/>
    <property type="match status" value="1"/>
</dbReference>
<dbReference type="InterPro" id="IPR004358">
    <property type="entry name" value="Sig_transdc_His_kin-like_C"/>
</dbReference>
<dbReference type="Pfam" id="PF02518">
    <property type="entry name" value="HATPase_c"/>
    <property type="match status" value="1"/>
</dbReference>
<evidence type="ECO:0000256" key="9">
    <source>
        <dbReference type="ARBA" id="ARBA00023012"/>
    </source>
</evidence>
<keyword evidence="5" id="KW-0808">Transferase</keyword>
<feature type="transmembrane region" description="Helical" evidence="10">
    <location>
        <begin position="690"/>
        <end position="715"/>
    </location>
</feature>
<dbReference type="PROSITE" id="PS50885">
    <property type="entry name" value="HAMP"/>
    <property type="match status" value="1"/>
</dbReference>
<feature type="transmembrane region" description="Helical" evidence="10">
    <location>
        <begin position="184"/>
        <end position="202"/>
    </location>
</feature>
<evidence type="ECO:0000256" key="8">
    <source>
        <dbReference type="ARBA" id="ARBA00022840"/>
    </source>
</evidence>
<keyword evidence="10" id="KW-1133">Transmembrane helix</keyword>
<gene>
    <name evidence="13" type="ORF">HNQ92_003368</name>
</gene>
<dbReference type="InterPro" id="IPR036097">
    <property type="entry name" value="HisK_dim/P_sf"/>
</dbReference>
<dbReference type="PRINTS" id="PR00344">
    <property type="entry name" value="BCTRLSENSOR"/>
</dbReference>
<dbReference type="SUPFAM" id="SSF47384">
    <property type="entry name" value="Homodimeric domain of signal transducing histidine kinase"/>
    <property type="match status" value="1"/>
</dbReference>
<evidence type="ECO:0000256" key="3">
    <source>
        <dbReference type="ARBA" id="ARBA00012438"/>
    </source>
</evidence>
<dbReference type="PANTHER" id="PTHR43065">
    <property type="entry name" value="SENSOR HISTIDINE KINASE"/>
    <property type="match status" value="1"/>
</dbReference>
<comment type="subcellular location">
    <subcellularLocation>
        <location evidence="2">Membrane</location>
    </subcellularLocation>
</comment>
<dbReference type="PANTHER" id="PTHR43065:SF10">
    <property type="entry name" value="PEROXIDE STRESS-ACTIVATED HISTIDINE KINASE MAK3"/>
    <property type="match status" value="1"/>
</dbReference>
<comment type="catalytic activity">
    <reaction evidence="1">
        <text>ATP + protein L-histidine = ADP + protein N-phospho-L-histidine.</text>
        <dbReference type="EC" id="2.7.13.3"/>
    </reaction>
</comment>
<evidence type="ECO:0000259" key="11">
    <source>
        <dbReference type="PROSITE" id="PS50109"/>
    </source>
</evidence>
<feature type="domain" description="Histidine kinase" evidence="11">
    <location>
        <begin position="995"/>
        <end position="1206"/>
    </location>
</feature>
<feature type="domain" description="HAMP" evidence="12">
    <location>
        <begin position="926"/>
        <end position="978"/>
    </location>
</feature>
<keyword evidence="4" id="KW-0597">Phosphoprotein</keyword>
<dbReference type="GO" id="GO:0005524">
    <property type="term" value="F:ATP binding"/>
    <property type="evidence" value="ECO:0007669"/>
    <property type="project" value="UniProtKB-KW"/>
</dbReference>
<feature type="transmembrane region" description="Helical" evidence="10">
    <location>
        <begin position="902"/>
        <end position="929"/>
    </location>
</feature>
<keyword evidence="7 13" id="KW-0418">Kinase</keyword>
<dbReference type="CDD" id="cd06225">
    <property type="entry name" value="HAMP"/>
    <property type="match status" value="1"/>
</dbReference>
<dbReference type="SMART" id="SM00388">
    <property type="entry name" value="HisKA"/>
    <property type="match status" value="1"/>
</dbReference>
<dbReference type="InterPro" id="IPR036890">
    <property type="entry name" value="HATPase_C_sf"/>
</dbReference>
<dbReference type="AlphaFoldDB" id="A0A840TNE4"/>
<feature type="transmembrane region" description="Helical" evidence="10">
    <location>
        <begin position="377"/>
        <end position="394"/>
    </location>
</feature>
<reference evidence="13 14" key="1">
    <citation type="submission" date="2020-08" db="EMBL/GenBank/DDBJ databases">
        <title>Genomic Encyclopedia of Type Strains, Phase IV (KMG-IV): sequencing the most valuable type-strain genomes for metagenomic binning, comparative biology and taxonomic classification.</title>
        <authorList>
            <person name="Goeker M."/>
        </authorList>
    </citation>
    <scope>NUCLEOTIDE SEQUENCE [LARGE SCALE GENOMIC DNA]</scope>
    <source>
        <strain evidence="13 14">DSM 105074</strain>
    </source>
</reference>
<dbReference type="InterPro" id="IPR003594">
    <property type="entry name" value="HATPase_dom"/>
</dbReference>
<keyword evidence="9" id="KW-0902">Two-component regulatory system</keyword>
<dbReference type="InterPro" id="IPR003660">
    <property type="entry name" value="HAMP_dom"/>
</dbReference>
<evidence type="ECO:0000259" key="12">
    <source>
        <dbReference type="PROSITE" id="PS50885"/>
    </source>
</evidence>
<name>A0A840TNE4_9BACT</name>
<dbReference type="Gene3D" id="1.10.287.130">
    <property type="match status" value="1"/>
</dbReference>
<dbReference type="InterPro" id="IPR003661">
    <property type="entry name" value="HisK_dim/P_dom"/>
</dbReference>
<dbReference type="GO" id="GO:0016020">
    <property type="term" value="C:membrane"/>
    <property type="evidence" value="ECO:0007669"/>
    <property type="project" value="UniProtKB-SubCell"/>
</dbReference>
<evidence type="ECO:0000313" key="14">
    <source>
        <dbReference type="Proteomes" id="UP000557307"/>
    </source>
</evidence>
<feature type="transmembrane region" description="Helical" evidence="10">
    <location>
        <begin position="214"/>
        <end position="234"/>
    </location>
</feature>
<feature type="transmembrane region" description="Helical" evidence="10">
    <location>
        <begin position="736"/>
        <end position="757"/>
    </location>
</feature>
<proteinExistence type="predicted"/>
<evidence type="ECO:0000256" key="4">
    <source>
        <dbReference type="ARBA" id="ARBA00022553"/>
    </source>
</evidence>
<evidence type="ECO:0000256" key="1">
    <source>
        <dbReference type="ARBA" id="ARBA00000085"/>
    </source>
</evidence>
<dbReference type="Pfam" id="PF00512">
    <property type="entry name" value="HisKA"/>
    <property type="match status" value="1"/>
</dbReference>
<feature type="transmembrane region" description="Helical" evidence="10">
    <location>
        <begin position="261"/>
        <end position="280"/>
    </location>
</feature>
<evidence type="ECO:0000256" key="2">
    <source>
        <dbReference type="ARBA" id="ARBA00004370"/>
    </source>
</evidence>
<dbReference type="RefSeq" id="WP_184175165.1">
    <property type="nucleotide sequence ID" value="NZ_JACHGF010000005.1"/>
</dbReference>
<protein>
    <recommendedName>
        <fullName evidence="3">histidine kinase</fullName>
        <ecNumber evidence="3">2.7.13.3</ecNumber>
    </recommendedName>
</protein>
<sequence>MEKTTPTEEAYVQLVQERVGDKVQEAQATMRQVAERLQSTSDASFGSVYRESSFPYYIFRNGRLLVWSEHRFVPDYAQLAAYPTPHLVDLPQGQFILLREVISRQAQRYDFFLLIPISRHHKSETTYLRSGYDPAIFPTAPQSLSREAVPGTYVIAGPANKPLFWIAPPEPSLYRSQFVPFRTLLFMALSAVLFGIYVWLWVKRLKSRHRYGLGFVLLATYLLLLRVLMLRFSIPFGLLDGTIFNPAYYPASGLSPSLGDLLLNALVCMLLLLFVAGTYFRTVTYQWLIRQPDVPKAGLSFLLILGSYGAFFGYYQALIDIYEKSPFSLDISLSITFNALKITGLVVFVVLSSLYFLLTHLLLILYIRLNKRLGRGLLILLVATLVAWVVAYALGRRLEWVFGLHTLYVFVLYGTRLARAFYGFRYATTLYYFLGAFVCAFVTTCVVHQQEVWKDRQQKKEFGQKMLREDDPFTEFSLKNAQASIAADADIQAVFAQNPSLSRELIQQQVRSVHLDRYLDRYQVEITSFDAQGRPLDNRPGVPDYSFYRQLYTTPDYATGYPGVFFINQAREEAWKTYVCFVEVPGSSAPLGYVVLECKQAHELPKSTYPELLLDNQFVQAPETREYSYALYESGSRLYSSGAYNYERKFPTRLLEDSTLYQPGISWDGYRHVGERGLNQRRIVVSSQAWTWKGVLANFSFLYLILVVVAGLVLAGHAVYQGLSPMKLTYSTKIQVLLNAAFMIPLFIVLFFVLRVINSHYEENQSQNYLSNTHNFSATILNYLTDFEGGKMSKDYLRQEIQRMAQDADLDINLYDTQGRLFIASKPWMYQSGVLSPYLNPEAYRRIIEEQDREVLLPESLGTQTYSTTYVGIKAGNQSLLGVVSVPYFDSKPDLDRQISDIVASVLVIFTAMLLVFLAVSYVASNLLLTPLRVLASKLSGTNLNQLNKPLEWRSRDEIGTLIRQYNQMLVNLQNNKQALSASEKQAAWREMAKQVAHEIKNPLTPMKLTLQQLQRTVRRDDPQALEKVSKAMESIIEQIDNIGQIAQSFSDIAKMPLPQKEVFEVTSVLEKASDLYASDSKITLERQIQPGPIYILGDRHQFGASITNLILNAIQSVPDSRRATVSLRLHIHDDDVLIEISDNGSGIPPNIRSRVFLPNFTTREGGSGLGLAMAKRIIEHAGGSIWFETEEGVGTTFHLSIPIADEEISDEAQSF</sequence>
<dbReference type="CDD" id="cd00082">
    <property type="entry name" value="HisKA"/>
    <property type="match status" value="1"/>
</dbReference>
<dbReference type="SUPFAM" id="SSF55874">
    <property type="entry name" value="ATPase domain of HSP90 chaperone/DNA topoisomerase II/histidine kinase"/>
    <property type="match status" value="1"/>
</dbReference>
<evidence type="ECO:0000256" key="5">
    <source>
        <dbReference type="ARBA" id="ARBA00022679"/>
    </source>
</evidence>
<organism evidence="13 14">
    <name type="scientific">Rhabdobacter roseus</name>
    <dbReference type="NCBI Taxonomy" id="1655419"/>
    <lineage>
        <taxon>Bacteria</taxon>
        <taxon>Pseudomonadati</taxon>
        <taxon>Bacteroidota</taxon>
        <taxon>Cytophagia</taxon>
        <taxon>Cytophagales</taxon>
        <taxon>Cytophagaceae</taxon>
        <taxon>Rhabdobacter</taxon>
    </lineage>
</organism>
<dbReference type="Proteomes" id="UP000557307">
    <property type="component" value="Unassembled WGS sequence"/>
</dbReference>
<dbReference type="GO" id="GO:0000155">
    <property type="term" value="F:phosphorelay sensor kinase activity"/>
    <property type="evidence" value="ECO:0007669"/>
    <property type="project" value="InterPro"/>
</dbReference>
<feature type="transmembrane region" description="Helical" evidence="10">
    <location>
        <begin position="342"/>
        <end position="365"/>
    </location>
</feature>
<dbReference type="PROSITE" id="PS50109">
    <property type="entry name" value="HIS_KIN"/>
    <property type="match status" value="1"/>
</dbReference>
<keyword evidence="10" id="KW-0812">Transmembrane</keyword>